<dbReference type="AlphaFoldDB" id="A0A2N9EL33"/>
<protein>
    <submittedName>
        <fullName evidence="1">Uncharacterized protein</fullName>
    </submittedName>
</protein>
<gene>
    <name evidence="1" type="ORF">FSB_LOCUS3414</name>
</gene>
<evidence type="ECO:0000313" key="1">
    <source>
        <dbReference type="EMBL" id="SPC75532.1"/>
    </source>
</evidence>
<organism evidence="1">
    <name type="scientific">Fagus sylvatica</name>
    <name type="common">Beechnut</name>
    <dbReference type="NCBI Taxonomy" id="28930"/>
    <lineage>
        <taxon>Eukaryota</taxon>
        <taxon>Viridiplantae</taxon>
        <taxon>Streptophyta</taxon>
        <taxon>Embryophyta</taxon>
        <taxon>Tracheophyta</taxon>
        <taxon>Spermatophyta</taxon>
        <taxon>Magnoliopsida</taxon>
        <taxon>eudicotyledons</taxon>
        <taxon>Gunneridae</taxon>
        <taxon>Pentapetalae</taxon>
        <taxon>rosids</taxon>
        <taxon>fabids</taxon>
        <taxon>Fagales</taxon>
        <taxon>Fagaceae</taxon>
        <taxon>Fagus</taxon>
    </lineage>
</organism>
<reference evidence="1" key="1">
    <citation type="submission" date="2018-02" db="EMBL/GenBank/DDBJ databases">
        <authorList>
            <person name="Cohen D.B."/>
            <person name="Kent A.D."/>
        </authorList>
    </citation>
    <scope>NUCLEOTIDE SEQUENCE</scope>
</reference>
<sequence>MGMVSFPVGTGLIAVGARLRGGSQWIGVGISQHSALSLSFSLDESSARQRSTAQIANEVRCGEARRGEATHPMLFLTEQSASSLSHRDFYGGIGLSLVAVVSRESQWDWFDL</sequence>
<name>A0A2N9EL33_FAGSY</name>
<accession>A0A2N9EL33</accession>
<proteinExistence type="predicted"/>
<dbReference type="EMBL" id="OIVN01000166">
    <property type="protein sequence ID" value="SPC75532.1"/>
    <property type="molecule type" value="Genomic_DNA"/>
</dbReference>